<evidence type="ECO:0000256" key="1">
    <source>
        <dbReference type="SAM" id="Coils"/>
    </source>
</evidence>
<keyword evidence="4" id="KW-1185">Reference proteome</keyword>
<gene>
    <name evidence="3" type="ORF">ASJ80_15220</name>
</gene>
<dbReference type="InterPro" id="IPR036249">
    <property type="entry name" value="Thioredoxin-like_sf"/>
</dbReference>
<dbReference type="Pfam" id="PF03190">
    <property type="entry name" value="Thioredox_DsbH"/>
    <property type="match status" value="1"/>
</dbReference>
<dbReference type="Proteomes" id="UP000217784">
    <property type="component" value="Unassembled WGS sequence"/>
</dbReference>
<reference evidence="3 4" key="1">
    <citation type="journal article" date="2017" name="BMC Genomics">
        <title>Genomic analysis of methanogenic archaea reveals a shift towards energy conservation.</title>
        <authorList>
            <person name="Gilmore S.P."/>
            <person name="Henske J.K."/>
            <person name="Sexton J.A."/>
            <person name="Solomon K.V."/>
            <person name="Seppala S."/>
            <person name="Yoo J.I."/>
            <person name="Huyett L.M."/>
            <person name="Pressman A."/>
            <person name="Cogan J.Z."/>
            <person name="Kivenson V."/>
            <person name="Peng X."/>
            <person name="Tan Y."/>
            <person name="Valentine D.L."/>
            <person name="O'Malley M.A."/>
        </authorList>
    </citation>
    <scope>NUCLEOTIDE SEQUENCE [LARGE SCALE GENOMIC DNA]</scope>
    <source>
        <strain evidence="3 4">M.o.H.</strain>
    </source>
</reference>
<dbReference type="RefSeq" id="WP_069583130.1">
    <property type="nucleotide sequence ID" value="NZ_LMVM01000001.1"/>
</dbReference>
<dbReference type="PANTHER" id="PTHR42899:SF1">
    <property type="entry name" value="SPERMATOGENESIS-ASSOCIATED PROTEIN 20"/>
    <property type="match status" value="1"/>
</dbReference>
<feature type="coiled-coil region" evidence="1">
    <location>
        <begin position="386"/>
        <end position="417"/>
    </location>
</feature>
<dbReference type="GO" id="GO:0005975">
    <property type="term" value="P:carbohydrate metabolic process"/>
    <property type="evidence" value="ECO:0007669"/>
    <property type="project" value="InterPro"/>
</dbReference>
<evidence type="ECO:0000313" key="3">
    <source>
        <dbReference type="EMBL" id="PAV06180.1"/>
    </source>
</evidence>
<keyword evidence="1" id="KW-0175">Coiled coil</keyword>
<sequence length="698" mass="80369">MNLENKLKKSNHLINEKSPYLIQHAYNPVDWYPWSEKAFEKAKNENKPVFLSIGYSTCHWCHVMAHESFEDSEIGNLMNDIFVSIKVDREERPDLDNIYMTVCQLMTGTGGWPLTIIMTPDKKPFFAGTYFPKISMYGRVGLKDLILNIRDIWNERPEEVFDSADQIIRALQKVSETSSGNELDENILDSAYESLSNNFDEINGGFGGAPKFPTAHTLLFLLRYWKRNQNERALDIVKETLDSLRNGGIYDHLGFGFHRYSVDPMWLVPHFEKMLYDQAILAMAYLEVFQVTGDEKYRDTAQEIFEYVLRDMQSPEGGFYSAEDADSEGVEGKFYIWRKDEIYKILGEEDAKFASKIFNVTSEGNFCEEASQRKTGSNILHLENSLDEISDTLKIKKEDLKRKIEKNREKLFNAREKRVHPHKDDKILTDWNGLMISALSKGAQVFDDEKYLEAAVKSADFIIENLYDNNRLLHRFRDGEAAITANLDDYSFFISGLLELYEASFNLKYLKLAIDLNNKLLNHFWDDENWGFYFTPDDSEDILVRKKEIYDGAVPSGNSVQMLNLLKLSKITENEELKHKSVQIEKAFSQDVMKTPSAHAQLMIAVDFKLGPSYEIVIAGTPNNNDTNMMLNSIRSNYIPNKTITLRPPDDEASEIIKIVNSLKFKKQENKKATAYICSENTCKAPTTDLNTMLNFLN</sequence>
<dbReference type="OrthoDB" id="28016at2157"/>
<dbReference type="PANTHER" id="PTHR42899">
    <property type="entry name" value="SPERMATOGENESIS-ASSOCIATED PROTEIN 20"/>
    <property type="match status" value="1"/>
</dbReference>
<dbReference type="InterPro" id="IPR008928">
    <property type="entry name" value="6-hairpin_glycosidase_sf"/>
</dbReference>
<organism evidence="3 4">
    <name type="scientific">Methanobacterium bryantii</name>
    <dbReference type="NCBI Taxonomy" id="2161"/>
    <lineage>
        <taxon>Archaea</taxon>
        <taxon>Methanobacteriati</taxon>
        <taxon>Methanobacteriota</taxon>
        <taxon>Methanomada group</taxon>
        <taxon>Methanobacteria</taxon>
        <taxon>Methanobacteriales</taxon>
        <taxon>Methanobacteriaceae</taxon>
        <taxon>Methanobacterium</taxon>
    </lineage>
</organism>
<proteinExistence type="predicted"/>
<name>A0A2A2HA67_METBR</name>
<accession>A0A2A2HA67</accession>
<dbReference type="CDD" id="cd02955">
    <property type="entry name" value="SSP411"/>
    <property type="match status" value="1"/>
</dbReference>
<dbReference type="AlphaFoldDB" id="A0A2A2HA67"/>
<dbReference type="SUPFAM" id="SSF52833">
    <property type="entry name" value="Thioredoxin-like"/>
    <property type="match status" value="1"/>
</dbReference>
<protein>
    <submittedName>
        <fullName evidence="3">Thioredoxin</fullName>
    </submittedName>
</protein>
<evidence type="ECO:0000259" key="2">
    <source>
        <dbReference type="Pfam" id="PF03190"/>
    </source>
</evidence>
<dbReference type="SUPFAM" id="SSF48208">
    <property type="entry name" value="Six-hairpin glycosidases"/>
    <property type="match status" value="1"/>
</dbReference>
<dbReference type="InterPro" id="IPR004879">
    <property type="entry name" value="Ssp411-like_TRX"/>
</dbReference>
<dbReference type="EMBL" id="LMVM01000001">
    <property type="protein sequence ID" value="PAV06180.1"/>
    <property type="molecule type" value="Genomic_DNA"/>
</dbReference>
<dbReference type="InterPro" id="IPR012341">
    <property type="entry name" value="6hp_glycosidase-like_sf"/>
</dbReference>
<dbReference type="PIRSF" id="PIRSF006402">
    <property type="entry name" value="UCP006402_thioredoxin"/>
    <property type="match status" value="1"/>
</dbReference>
<dbReference type="Gene3D" id="1.50.10.10">
    <property type="match status" value="2"/>
</dbReference>
<comment type="caution">
    <text evidence="3">The sequence shown here is derived from an EMBL/GenBank/DDBJ whole genome shotgun (WGS) entry which is preliminary data.</text>
</comment>
<dbReference type="InterPro" id="IPR024705">
    <property type="entry name" value="Ssp411"/>
</dbReference>
<evidence type="ECO:0000313" key="4">
    <source>
        <dbReference type="Proteomes" id="UP000217784"/>
    </source>
</evidence>
<feature type="domain" description="Spermatogenesis-associated protein 20-like TRX" evidence="2">
    <location>
        <begin position="11"/>
        <end position="172"/>
    </location>
</feature>
<dbReference type="Gene3D" id="3.40.30.10">
    <property type="entry name" value="Glutaredoxin"/>
    <property type="match status" value="1"/>
</dbReference>